<dbReference type="Proteomes" id="UP001597469">
    <property type="component" value="Unassembled WGS sequence"/>
</dbReference>
<dbReference type="InterPro" id="IPR050595">
    <property type="entry name" value="Bact_response_regulator"/>
</dbReference>
<dbReference type="Gene3D" id="3.40.50.2300">
    <property type="match status" value="1"/>
</dbReference>
<dbReference type="SMART" id="SM00448">
    <property type="entry name" value="REC"/>
    <property type="match status" value="1"/>
</dbReference>
<proteinExistence type="predicted"/>
<dbReference type="SUPFAM" id="SSF52172">
    <property type="entry name" value="CheY-like"/>
    <property type="match status" value="1"/>
</dbReference>
<name>A0ABW5M1B1_9BACT</name>
<dbReference type="CDD" id="cd00156">
    <property type="entry name" value="REC"/>
    <property type="match status" value="1"/>
</dbReference>
<evidence type="ECO:0000256" key="1">
    <source>
        <dbReference type="ARBA" id="ARBA00022553"/>
    </source>
</evidence>
<dbReference type="EMBL" id="JBHULN010000003">
    <property type="protein sequence ID" value="MFD2570362.1"/>
    <property type="molecule type" value="Genomic_DNA"/>
</dbReference>
<feature type="domain" description="Response regulatory" evidence="3">
    <location>
        <begin position="6"/>
        <end position="126"/>
    </location>
</feature>
<reference evidence="5" key="1">
    <citation type="journal article" date="2019" name="Int. J. Syst. Evol. Microbiol.">
        <title>The Global Catalogue of Microorganisms (GCM) 10K type strain sequencing project: providing services to taxonomists for standard genome sequencing and annotation.</title>
        <authorList>
            <consortium name="The Broad Institute Genomics Platform"/>
            <consortium name="The Broad Institute Genome Sequencing Center for Infectious Disease"/>
            <person name="Wu L."/>
            <person name="Ma J."/>
        </authorList>
    </citation>
    <scope>NUCLEOTIDE SEQUENCE [LARGE SCALE GENOMIC DNA]</scope>
    <source>
        <strain evidence="5">KCTC 42805</strain>
    </source>
</reference>
<gene>
    <name evidence="4" type="ORF">ACFSUS_06930</name>
</gene>
<accession>A0ABW5M1B1</accession>
<dbReference type="PROSITE" id="PS50110">
    <property type="entry name" value="RESPONSE_REGULATORY"/>
    <property type="match status" value="1"/>
</dbReference>
<evidence type="ECO:0000313" key="5">
    <source>
        <dbReference type="Proteomes" id="UP001597469"/>
    </source>
</evidence>
<keyword evidence="1 2" id="KW-0597">Phosphoprotein</keyword>
<keyword evidence="5" id="KW-1185">Reference proteome</keyword>
<feature type="modified residue" description="4-aspartylphosphate" evidence="2">
    <location>
        <position position="59"/>
    </location>
</feature>
<organism evidence="4 5">
    <name type="scientific">Spirosoma soli</name>
    <dbReference type="NCBI Taxonomy" id="1770529"/>
    <lineage>
        <taxon>Bacteria</taxon>
        <taxon>Pseudomonadati</taxon>
        <taxon>Bacteroidota</taxon>
        <taxon>Cytophagia</taxon>
        <taxon>Cytophagales</taxon>
        <taxon>Cytophagaceae</taxon>
        <taxon>Spirosoma</taxon>
    </lineage>
</organism>
<dbReference type="Pfam" id="PF00072">
    <property type="entry name" value="Response_reg"/>
    <property type="match status" value="1"/>
</dbReference>
<dbReference type="PANTHER" id="PTHR44591">
    <property type="entry name" value="STRESS RESPONSE REGULATOR PROTEIN 1"/>
    <property type="match status" value="1"/>
</dbReference>
<evidence type="ECO:0000259" key="3">
    <source>
        <dbReference type="PROSITE" id="PS50110"/>
    </source>
</evidence>
<dbReference type="RefSeq" id="WP_381520972.1">
    <property type="nucleotide sequence ID" value="NZ_JBHULN010000003.1"/>
</dbReference>
<dbReference type="InterPro" id="IPR001789">
    <property type="entry name" value="Sig_transdc_resp-reg_receiver"/>
</dbReference>
<dbReference type="InterPro" id="IPR011006">
    <property type="entry name" value="CheY-like_superfamily"/>
</dbReference>
<protein>
    <submittedName>
        <fullName evidence="4">Response regulator</fullName>
    </submittedName>
</protein>
<sequence>MHQTATIWLVDDDSLLHDIVQRAFQLENLSCQVVSFPSATALLDQLEKAPALPALVVVDYYLPDEDGLQLIQRLKTNPTTKTLKTVLFSQSLKKEVVLKAHELDVYQVSTKPESFQEWRDFADELCLAGYFRQ</sequence>
<evidence type="ECO:0000256" key="2">
    <source>
        <dbReference type="PROSITE-ProRule" id="PRU00169"/>
    </source>
</evidence>
<evidence type="ECO:0000313" key="4">
    <source>
        <dbReference type="EMBL" id="MFD2570362.1"/>
    </source>
</evidence>
<dbReference type="PANTHER" id="PTHR44591:SF3">
    <property type="entry name" value="RESPONSE REGULATORY DOMAIN-CONTAINING PROTEIN"/>
    <property type="match status" value="1"/>
</dbReference>
<comment type="caution">
    <text evidence="4">The sequence shown here is derived from an EMBL/GenBank/DDBJ whole genome shotgun (WGS) entry which is preliminary data.</text>
</comment>